<accession>A0AAW1XT32</accession>
<keyword evidence="3" id="KW-1185">Reference proteome</keyword>
<comment type="caution">
    <text evidence="2">The sequence shown here is derived from an EMBL/GenBank/DDBJ whole genome shotgun (WGS) entry which is preliminary data.</text>
</comment>
<protein>
    <submittedName>
        <fullName evidence="2">Uncharacterized protein</fullName>
    </submittedName>
</protein>
<evidence type="ECO:0000313" key="2">
    <source>
        <dbReference type="EMBL" id="KAK9939250.1"/>
    </source>
</evidence>
<feature type="region of interest" description="Disordered" evidence="1">
    <location>
        <begin position="68"/>
        <end position="93"/>
    </location>
</feature>
<name>A0AAW1XT32_RUBAR</name>
<evidence type="ECO:0000313" key="3">
    <source>
        <dbReference type="Proteomes" id="UP001457282"/>
    </source>
</evidence>
<dbReference type="Proteomes" id="UP001457282">
    <property type="component" value="Unassembled WGS sequence"/>
</dbReference>
<dbReference type="PANTHER" id="PTHR33264">
    <property type="entry name" value="EXPRESSED PROTEIN"/>
    <property type="match status" value="1"/>
</dbReference>
<dbReference type="PANTHER" id="PTHR33264:SF70">
    <property type="match status" value="1"/>
</dbReference>
<dbReference type="EMBL" id="JBEDUW010000003">
    <property type="protein sequence ID" value="KAK9939250.1"/>
    <property type="molecule type" value="Genomic_DNA"/>
</dbReference>
<evidence type="ECO:0000256" key="1">
    <source>
        <dbReference type="SAM" id="MobiDB-lite"/>
    </source>
</evidence>
<proteinExistence type="predicted"/>
<gene>
    <name evidence="2" type="ORF">M0R45_015953</name>
</gene>
<reference evidence="2 3" key="1">
    <citation type="journal article" date="2023" name="G3 (Bethesda)">
        <title>A chromosome-length genome assembly and annotation of blackberry (Rubus argutus, cv. 'Hillquist').</title>
        <authorList>
            <person name="Bruna T."/>
            <person name="Aryal R."/>
            <person name="Dudchenko O."/>
            <person name="Sargent D.J."/>
            <person name="Mead D."/>
            <person name="Buti M."/>
            <person name="Cavallini A."/>
            <person name="Hytonen T."/>
            <person name="Andres J."/>
            <person name="Pham M."/>
            <person name="Weisz D."/>
            <person name="Mascagni F."/>
            <person name="Usai G."/>
            <person name="Natali L."/>
            <person name="Bassil N."/>
            <person name="Fernandez G.E."/>
            <person name="Lomsadze A."/>
            <person name="Armour M."/>
            <person name="Olukolu B."/>
            <person name="Poorten T."/>
            <person name="Britton C."/>
            <person name="Davik J."/>
            <person name="Ashrafi H."/>
            <person name="Aiden E.L."/>
            <person name="Borodovsky M."/>
            <person name="Worthington M."/>
        </authorList>
    </citation>
    <scope>NUCLEOTIDE SEQUENCE [LARGE SCALE GENOMIC DNA]</scope>
    <source>
        <strain evidence="2">PI 553951</strain>
    </source>
</reference>
<sequence>MTRNALLGSPAATPRPKRRVGEVAGGAAAECAAVFCCCPCSVMNLVILTVYKVPRGLCRKAWAKTVKKGRPKKKKKKKGLLPGPTGLAGCESNTTMVTIGNDDATDDKKSDGAESDGAAFEKEMWDRFYGAGFWRSPSHKET</sequence>
<dbReference type="AlphaFoldDB" id="A0AAW1XT32"/>
<organism evidence="2 3">
    <name type="scientific">Rubus argutus</name>
    <name type="common">Southern blackberry</name>
    <dbReference type="NCBI Taxonomy" id="59490"/>
    <lineage>
        <taxon>Eukaryota</taxon>
        <taxon>Viridiplantae</taxon>
        <taxon>Streptophyta</taxon>
        <taxon>Embryophyta</taxon>
        <taxon>Tracheophyta</taxon>
        <taxon>Spermatophyta</taxon>
        <taxon>Magnoliopsida</taxon>
        <taxon>eudicotyledons</taxon>
        <taxon>Gunneridae</taxon>
        <taxon>Pentapetalae</taxon>
        <taxon>rosids</taxon>
        <taxon>fabids</taxon>
        <taxon>Rosales</taxon>
        <taxon>Rosaceae</taxon>
        <taxon>Rosoideae</taxon>
        <taxon>Rosoideae incertae sedis</taxon>
        <taxon>Rubus</taxon>
    </lineage>
</organism>
<feature type="compositionally biased region" description="Basic residues" evidence="1">
    <location>
        <begin position="68"/>
        <end position="79"/>
    </location>
</feature>